<dbReference type="Pfam" id="PF01852">
    <property type="entry name" value="START"/>
    <property type="match status" value="1"/>
</dbReference>
<dbReference type="AlphaFoldDB" id="A0AAE0UJC1"/>
<comment type="similarity">
    <text evidence="2">Belongs to the beta type-B retroviral polymerase family. HERV class-II K(HML-2) pol subfamily.</text>
</comment>
<dbReference type="GO" id="GO:0004523">
    <property type="term" value="F:RNA-DNA hybrid ribonuclease activity"/>
    <property type="evidence" value="ECO:0007669"/>
    <property type="project" value="UniProtKB-EC"/>
</dbReference>
<keyword evidence="9" id="KW-0446">Lipid-binding</keyword>
<dbReference type="GO" id="GO:0005829">
    <property type="term" value="C:cytosol"/>
    <property type="evidence" value="ECO:0007669"/>
    <property type="project" value="UniProtKB-ARBA"/>
</dbReference>
<dbReference type="PROSITE" id="PS50848">
    <property type="entry name" value="START"/>
    <property type="match status" value="1"/>
</dbReference>
<evidence type="ECO:0000256" key="8">
    <source>
        <dbReference type="ARBA" id="ARBA00023055"/>
    </source>
</evidence>
<feature type="domain" description="Reverse transcriptase" evidence="16">
    <location>
        <begin position="235"/>
        <end position="494"/>
    </location>
</feature>
<dbReference type="PROSITE" id="PS50878">
    <property type="entry name" value="RT_POL"/>
    <property type="match status" value="1"/>
</dbReference>
<evidence type="ECO:0000313" key="17">
    <source>
        <dbReference type="EMBL" id="KAK3508081.1"/>
    </source>
</evidence>
<dbReference type="GO" id="GO:0008289">
    <property type="term" value="F:lipid binding"/>
    <property type="evidence" value="ECO:0007669"/>
    <property type="project" value="UniProtKB-KW"/>
</dbReference>
<keyword evidence="14" id="KW-0175">Coiled coil</keyword>
<evidence type="ECO:0000256" key="11">
    <source>
        <dbReference type="ARBA" id="ARBA00069061"/>
    </source>
</evidence>
<evidence type="ECO:0000256" key="9">
    <source>
        <dbReference type="ARBA" id="ARBA00023121"/>
    </source>
</evidence>
<dbReference type="Gene3D" id="3.30.530.20">
    <property type="match status" value="1"/>
</dbReference>
<dbReference type="GO" id="GO:0006869">
    <property type="term" value="P:lipid transport"/>
    <property type="evidence" value="ECO:0007669"/>
    <property type="project" value="UniProtKB-KW"/>
</dbReference>
<feature type="domain" description="START" evidence="15">
    <location>
        <begin position="651"/>
        <end position="836"/>
    </location>
</feature>
<sequence>MNFIPDRSRKLRQALGGQVVLPDDWETTAEVIRETGRKVLGVSSGRRKEDKETWWWNEEVQDSIQRKRLAKKKWDMDRTEENRQEYKELQRRVKREVSKAKQKAYDELYTRLDTREGEKDLYRLARQRDRDGKDVQQVRVIKDRDGRVLTSEESVQRRWKEYFEELMNEENEREKRVEGVNSVEQKVDKIRKDEVRKALKRMKSGKAVGPDDIPVEVWKCLGEAAVEFLTSLFNRVLESERMPEEWRRSVLVPNFKNKGDVQSCSNYRGIKLMSHTMKVWERVVEARLRKVVEICEQQYGFMPRKSTTDAIFALRILMEKYRDGQRELHCVFVDLEKAYDRVPREELWYCMRKSGVAEKYVRVVQDMYERSRTVVRCAVGQTEEFKVEVGLHQGSTLSHFLFAIVMDQLSEEVRQESPWTMMFADDIVICSESREQVEENLERWRFALERRGMKVSRSKTEYMCVNEREGSGTVRLQGEEVKKVQEFKYLGSTVQSNGECGKELKKRVQAGWNGWRKVWGVLCDQKISARIKGKVYRTVVRAAMLYGLETVSLRKRQESELEVAELKMLRFSLGVTRLDRIRNEYIRGTAHVGRLGDKVREARLRWFGHVQRRESAGHMTRMCRQFENMALQFTDADFQEAWKELDEPQIEGGWELFTESMGVKIYRLHNKETGLYEYKVFGTLSSCSAEVCADVYMDLDYRKQWDSYVKELHEKDYGGQKAVYWEVKYPFPLSNRDYVYIRERRDLQMNGRKIWAVLARSSVVSHCPEKSGVIRVKDYKQTVAMESDGAQGTKVFMNYFDNPGGNIPTWLINWAAKTGVPGFLKDMQDACSKYSNYCKNRK</sequence>
<evidence type="ECO:0000256" key="13">
    <source>
        <dbReference type="ARBA" id="ARBA00079049"/>
    </source>
</evidence>
<dbReference type="PANTHER" id="PTHR47027:SF28">
    <property type="entry name" value="ENDONUCLEASE-REVERSE TRANSCRIPTASE"/>
    <property type="match status" value="1"/>
</dbReference>
<dbReference type="Pfam" id="PF00078">
    <property type="entry name" value="RVT_1"/>
    <property type="match status" value="1"/>
</dbReference>
<accession>A0AAE0UJC1</accession>
<evidence type="ECO:0000256" key="2">
    <source>
        <dbReference type="ARBA" id="ARBA00010879"/>
    </source>
</evidence>
<evidence type="ECO:0000256" key="4">
    <source>
        <dbReference type="ARBA" id="ARBA00022448"/>
    </source>
</evidence>
<evidence type="ECO:0000259" key="16">
    <source>
        <dbReference type="PROSITE" id="PS50878"/>
    </source>
</evidence>
<keyword evidence="4" id="KW-0813">Transport</keyword>
<reference evidence="17" key="1">
    <citation type="submission" date="2023-06" db="EMBL/GenBank/DDBJ databases">
        <title>Male Hemibagrus guttatus genome.</title>
        <authorList>
            <person name="Bian C."/>
        </authorList>
    </citation>
    <scope>NUCLEOTIDE SEQUENCE</scope>
    <source>
        <strain evidence="17">Male_cb2023</strain>
        <tissue evidence="17">Muscle</tissue>
    </source>
</reference>
<evidence type="ECO:0000256" key="10">
    <source>
        <dbReference type="ARBA" id="ARBA00063535"/>
    </source>
</evidence>
<dbReference type="SMART" id="SM00234">
    <property type="entry name" value="START"/>
    <property type="match status" value="1"/>
</dbReference>
<dbReference type="EC" id="3.1.26.4" evidence="3"/>
<dbReference type="Proteomes" id="UP001274896">
    <property type="component" value="Unassembled WGS sequence"/>
</dbReference>
<evidence type="ECO:0000256" key="7">
    <source>
        <dbReference type="ARBA" id="ARBA00022990"/>
    </source>
</evidence>
<evidence type="ECO:0000313" key="18">
    <source>
        <dbReference type="Proteomes" id="UP001274896"/>
    </source>
</evidence>
<evidence type="ECO:0000256" key="12">
    <source>
        <dbReference type="ARBA" id="ARBA00077188"/>
    </source>
</evidence>
<name>A0AAE0UJC1_9TELE</name>
<comment type="caution">
    <text evidence="17">The sequence shown here is derived from an EMBL/GenBank/DDBJ whole genome shotgun (WGS) entry which is preliminary data.</text>
</comment>
<dbReference type="FunFam" id="3.30.530.20:FF:000017">
    <property type="entry name" value="Phosphatidylcholine transfer protein, putative"/>
    <property type="match status" value="1"/>
</dbReference>
<keyword evidence="18" id="KW-1185">Reference proteome</keyword>
<evidence type="ECO:0000259" key="15">
    <source>
        <dbReference type="PROSITE" id="PS50848"/>
    </source>
</evidence>
<keyword evidence="7" id="KW-0007">Acetylation</keyword>
<dbReference type="InterPro" id="IPR002913">
    <property type="entry name" value="START_lipid-bd_dom"/>
</dbReference>
<organism evidence="17 18">
    <name type="scientific">Hemibagrus guttatus</name>
    <dbReference type="NCBI Taxonomy" id="175788"/>
    <lineage>
        <taxon>Eukaryota</taxon>
        <taxon>Metazoa</taxon>
        <taxon>Chordata</taxon>
        <taxon>Craniata</taxon>
        <taxon>Vertebrata</taxon>
        <taxon>Euteleostomi</taxon>
        <taxon>Actinopterygii</taxon>
        <taxon>Neopterygii</taxon>
        <taxon>Teleostei</taxon>
        <taxon>Ostariophysi</taxon>
        <taxon>Siluriformes</taxon>
        <taxon>Bagridae</taxon>
        <taxon>Hemibagrus</taxon>
    </lineage>
</organism>
<keyword evidence="8" id="KW-0445">Lipid transport</keyword>
<evidence type="ECO:0000256" key="5">
    <source>
        <dbReference type="ARBA" id="ARBA00022490"/>
    </source>
</evidence>
<evidence type="ECO:0000256" key="1">
    <source>
        <dbReference type="ARBA" id="ARBA00004496"/>
    </source>
</evidence>
<dbReference type="InterPro" id="IPR043128">
    <property type="entry name" value="Rev_trsase/Diguanyl_cyclase"/>
</dbReference>
<dbReference type="SUPFAM" id="SSF56672">
    <property type="entry name" value="DNA/RNA polymerases"/>
    <property type="match status" value="1"/>
</dbReference>
<dbReference type="CDD" id="cd01650">
    <property type="entry name" value="RT_nLTR_like"/>
    <property type="match status" value="1"/>
</dbReference>
<evidence type="ECO:0000256" key="14">
    <source>
        <dbReference type="SAM" id="Coils"/>
    </source>
</evidence>
<feature type="coiled-coil region" evidence="14">
    <location>
        <begin position="69"/>
        <end position="103"/>
    </location>
</feature>
<gene>
    <name evidence="17" type="ORF">QTP70_012458</name>
</gene>
<dbReference type="Gene3D" id="3.30.70.270">
    <property type="match status" value="1"/>
</dbReference>
<keyword evidence="6" id="KW-0597">Phosphoprotein</keyword>
<dbReference type="InterPro" id="IPR023393">
    <property type="entry name" value="START-like_dom_sf"/>
</dbReference>
<keyword evidence="5" id="KW-0963">Cytoplasm</keyword>
<comment type="subunit">
    <text evidence="10">Interacts with ACOT13/THEM2.</text>
</comment>
<dbReference type="InterPro" id="IPR043502">
    <property type="entry name" value="DNA/RNA_pol_sf"/>
</dbReference>
<dbReference type="InterPro" id="IPR000477">
    <property type="entry name" value="RT_dom"/>
</dbReference>
<evidence type="ECO:0000256" key="6">
    <source>
        <dbReference type="ARBA" id="ARBA00022553"/>
    </source>
</evidence>
<dbReference type="EMBL" id="JAUCMX010000028">
    <property type="protein sequence ID" value="KAK3508081.1"/>
    <property type="molecule type" value="Genomic_DNA"/>
</dbReference>
<comment type="subcellular location">
    <subcellularLocation>
        <location evidence="1">Cytoplasm</location>
    </subcellularLocation>
</comment>
<evidence type="ECO:0000256" key="3">
    <source>
        <dbReference type="ARBA" id="ARBA00012180"/>
    </source>
</evidence>
<dbReference type="PANTHER" id="PTHR47027">
    <property type="entry name" value="REVERSE TRANSCRIPTASE DOMAIN-CONTAINING PROTEIN"/>
    <property type="match status" value="1"/>
</dbReference>
<proteinExistence type="inferred from homology"/>
<protein>
    <recommendedName>
        <fullName evidence="11">Phosphatidylcholine transfer protein</fullName>
        <ecNumber evidence="3">3.1.26.4</ecNumber>
    </recommendedName>
    <alternativeName>
        <fullName evidence="13">START domain-containing protein 2</fullName>
    </alternativeName>
    <alternativeName>
        <fullName evidence="12">StAR-related lipid transfer protein 2</fullName>
    </alternativeName>
</protein>
<dbReference type="SUPFAM" id="SSF55961">
    <property type="entry name" value="Bet v1-like"/>
    <property type="match status" value="1"/>
</dbReference>